<evidence type="ECO:0000256" key="10">
    <source>
        <dbReference type="HAMAP-Rule" id="MF_02019"/>
    </source>
</evidence>
<evidence type="ECO:0000256" key="9">
    <source>
        <dbReference type="ARBA" id="ARBA00023316"/>
    </source>
</evidence>
<dbReference type="EC" id="6.3.2.10" evidence="10 11"/>
<dbReference type="GO" id="GO:0005737">
    <property type="term" value="C:cytoplasm"/>
    <property type="evidence" value="ECO:0007669"/>
    <property type="project" value="UniProtKB-SubCell"/>
</dbReference>
<feature type="domain" description="Mur ligase central" evidence="14">
    <location>
        <begin position="106"/>
        <end position="293"/>
    </location>
</feature>
<evidence type="ECO:0000256" key="11">
    <source>
        <dbReference type="RuleBase" id="RU004136"/>
    </source>
</evidence>
<sequence length="451" mass="48271">MSLPMTLQQLATQLNGAIQVADINVTGTAIDSRKVKKGDLFIALAGEQVDGHDYLASAREAGAVAALVSRQVEDPLPQLCVADVRLAYQQLAKIWRQQSQATIIGVTGSNGKTTVKEMIHAILSQRHHVIATQGNFNNDLGVPLTLTRLKAEHQYAVVEMGINHPGEMTLLAEIAQPDIAVINNIAAAHLEGFGTLEGIAKAKGEIFVGLSKSGTAVINAGMPYQTIWKSQIGTRDQITFGLHDEAEITALDCQSTPAGSHFMVRLDDVCHFVSLPLPGPHNICNALAAIAVCQTLDVAAEDMLKGLASMKPVPHRLQIRTAATQAILIDDTYNANPGSFTEALQTLKHFSGARWLVLGDFAELGEGSEQIHQQMGEDARLAGIEKLFTVGSQSVLAAKQFGKGSQHFENIEALQEALQRQLAAGVTCLIKGSRFMQLDKLADLLVSGGGR</sequence>
<comment type="catalytic activity">
    <reaction evidence="10 11">
        <text>D-alanyl-D-alanine + UDP-N-acetyl-alpha-D-muramoyl-L-alanyl-gamma-D-glutamyl-meso-2,6-diaminopimelate + ATP = UDP-N-acetyl-alpha-D-muramoyl-L-alanyl-gamma-D-glutamyl-meso-2,6-diaminopimeloyl-D-alanyl-D-alanine + ADP + phosphate + H(+)</text>
        <dbReference type="Rhea" id="RHEA:28374"/>
        <dbReference type="ChEBI" id="CHEBI:15378"/>
        <dbReference type="ChEBI" id="CHEBI:30616"/>
        <dbReference type="ChEBI" id="CHEBI:43474"/>
        <dbReference type="ChEBI" id="CHEBI:57822"/>
        <dbReference type="ChEBI" id="CHEBI:61386"/>
        <dbReference type="ChEBI" id="CHEBI:83905"/>
        <dbReference type="ChEBI" id="CHEBI:456216"/>
        <dbReference type="EC" id="6.3.2.10"/>
    </reaction>
</comment>
<dbReference type="UniPathway" id="UPA00219"/>
<evidence type="ECO:0000256" key="8">
    <source>
        <dbReference type="ARBA" id="ARBA00023306"/>
    </source>
</evidence>
<dbReference type="EMBL" id="CP003380">
    <property type="protein sequence ID" value="AFJ02042.1"/>
    <property type="molecule type" value="Genomic_DNA"/>
</dbReference>
<evidence type="ECO:0000259" key="14">
    <source>
        <dbReference type="Pfam" id="PF08245"/>
    </source>
</evidence>
<dbReference type="InterPro" id="IPR036615">
    <property type="entry name" value="Mur_ligase_C_dom_sf"/>
</dbReference>
<evidence type="ECO:0000256" key="3">
    <source>
        <dbReference type="ARBA" id="ARBA00022618"/>
    </source>
</evidence>
<dbReference type="GO" id="GO:0047480">
    <property type="term" value="F:UDP-N-acetylmuramoyl-tripeptide-D-alanyl-D-alanine ligase activity"/>
    <property type="evidence" value="ECO:0007669"/>
    <property type="project" value="UniProtKB-UniRule"/>
</dbReference>
<gene>
    <name evidence="10" type="primary">murF</name>
    <name evidence="15" type="ordered locus">Q7C_873</name>
</gene>
<dbReference type="OrthoDB" id="9801978at2"/>
<dbReference type="PANTHER" id="PTHR43024">
    <property type="entry name" value="UDP-N-ACETYLMURAMOYL-TRIPEPTIDE--D-ALANYL-D-ALANINE LIGASE"/>
    <property type="match status" value="1"/>
</dbReference>
<dbReference type="GO" id="GO:0051301">
    <property type="term" value="P:cell division"/>
    <property type="evidence" value="ECO:0007669"/>
    <property type="project" value="UniProtKB-KW"/>
</dbReference>
<dbReference type="InterPro" id="IPR036565">
    <property type="entry name" value="Mur-like_cat_sf"/>
</dbReference>
<evidence type="ECO:0000256" key="4">
    <source>
        <dbReference type="ARBA" id="ARBA00022741"/>
    </source>
</evidence>
<dbReference type="InterPro" id="IPR051046">
    <property type="entry name" value="MurCDEF_CellWall_CoF430Synth"/>
</dbReference>
<protein>
    <recommendedName>
        <fullName evidence="10 11">UDP-N-acetylmuramoyl-tripeptide--D-alanyl-D-alanine ligase</fullName>
        <ecNumber evidence="10 11">6.3.2.10</ecNumber>
    </recommendedName>
    <alternativeName>
        <fullName evidence="10">D-alanyl-D-alanine-adding enzyme</fullName>
    </alternativeName>
</protein>
<feature type="domain" description="Mur ligase N-terminal catalytic" evidence="12">
    <location>
        <begin position="25"/>
        <end position="72"/>
    </location>
</feature>
<keyword evidence="8 10" id="KW-0131">Cell cycle</keyword>
<dbReference type="HAMAP" id="MF_02019">
    <property type="entry name" value="MurF"/>
    <property type="match status" value="1"/>
</dbReference>
<keyword evidence="4 10" id="KW-0547">Nucleotide-binding</keyword>
<organism evidence="15 16">
    <name type="scientific">Methylophaga frappieri (strain ATCC BAA-2434 / DSM 25690 / JAM7)</name>
    <dbReference type="NCBI Taxonomy" id="754477"/>
    <lineage>
        <taxon>Bacteria</taxon>
        <taxon>Pseudomonadati</taxon>
        <taxon>Pseudomonadota</taxon>
        <taxon>Gammaproteobacteria</taxon>
        <taxon>Thiotrichales</taxon>
        <taxon>Piscirickettsiaceae</taxon>
        <taxon>Methylophaga</taxon>
    </lineage>
</organism>
<dbReference type="SUPFAM" id="SSF53623">
    <property type="entry name" value="MurD-like peptide ligases, catalytic domain"/>
    <property type="match status" value="1"/>
</dbReference>
<name>I1YGJ9_METFJ</name>
<keyword evidence="3 10" id="KW-0132">Cell division</keyword>
<dbReference type="AlphaFoldDB" id="I1YGJ9"/>
<dbReference type="Pfam" id="PF02875">
    <property type="entry name" value="Mur_ligase_C"/>
    <property type="match status" value="1"/>
</dbReference>
<accession>I1YGJ9</accession>
<evidence type="ECO:0000256" key="2">
    <source>
        <dbReference type="ARBA" id="ARBA00022598"/>
    </source>
</evidence>
<comment type="subcellular location">
    <subcellularLocation>
        <location evidence="10 11">Cytoplasm</location>
    </subcellularLocation>
</comment>
<evidence type="ECO:0000256" key="6">
    <source>
        <dbReference type="ARBA" id="ARBA00022960"/>
    </source>
</evidence>
<dbReference type="RefSeq" id="WP_014703463.1">
    <property type="nucleotide sequence ID" value="NC_017856.1"/>
</dbReference>
<dbReference type="PANTHER" id="PTHR43024:SF1">
    <property type="entry name" value="UDP-N-ACETYLMURAMOYL-TRIPEPTIDE--D-ALANYL-D-ALANINE LIGASE"/>
    <property type="match status" value="1"/>
</dbReference>
<comment type="function">
    <text evidence="10 11">Involved in cell wall formation. Catalyzes the final step in the synthesis of UDP-N-acetylmuramoyl-pentapeptide, the precursor of murein.</text>
</comment>
<dbReference type="GO" id="GO:0008360">
    <property type="term" value="P:regulation of cell shape"/>
    <property type="evidence" value="ECO:0007669"/>
    <property type="project" value="UniProtKB-KW"/>
</dbReference>
<keyword evidence="9 10" id="KW-0961">Cell wall biogenesis/degradation</keyword>
<dbReference type="SUPFAM" id="SSF63418">
    <property type="entry name" value="MurE/MurF N-terminal domain"/>
    <property type="match status" value="1"/>
</dbReference>
<dbReference type="Pfam" id="PF01225">
    <property type="entry name" value="Mur_ligase"/>
    <property type="match status" value="1"/>
</dbReference>
<evidence type="ECO:0000259" key="13">
    <source>
        <dbReference type="Pfam" id="PF02875"/>
    </source>
</evidence>
<reference evidence="15 16" key="1">
    <citation type="journal article" date="2012" name="J. Bacteriol.">
        <title>Complete genome sequences of Methylophaga sp. strain JAM1 and Methylophaga sp. strain JAM7.</title>
        <authorList>
            <person name="Villeneuve C."/>
            <person name="Martineau C."/>
            <person name="Mauffrey F."/>
            <person name="Villemur R."/>
        </authorList>
    </citation>
    <scope>NUCLEOTIDE SEQUENCE [LARGE SCALE GENOMIC DNA]</scope>
    <source>
        <strain evidence="15 16">JAM7</strain>
    </source>
</reference>
<dbReference type="SUPFAM" id="SSF53244">
    <property type="entry name" value="MurD-like peptide ligases, peptide-binding domain"/>
    <property type="match status" value="1"/>
</dbReference>
<dbReference type="InterPro" id="IPR004101">
    <property type="entry name" value="Mur_ligase_C"/>
</dbReference>
<dbReference type="GO" id="GO:0071555">
    <property type="term" value="P:cell wall organization"/>
    <property type="evidence" value="ECO:0007669"/>
    <property type="project" value="UniProtKB-KW"/>
</dbReference>
<evidence type="ECO:0000256" key="7">
    <source>
        <dbReference type="ARBA" id="ARBA00022984"/>
    </source>
</evidence>
<dbReference type="PATRIC" id="fig|754477.3.peg.862"/>
<feature type="binding site" evidence="10">
    <location>
        <begin position="108"/>
        <end position="114"/>
    </location>
    <ligand>
        <name>ATP</name>
        <dbReference type="ChEBI" id="CHEBI:30616"/>
    </ligand>
</feature>
<dbReference type="GO" id="GO:0005524">
    <property type="term" value="F:ATP binding"/>
    <property type="evidence" value="ECO:0007669"/>
    <property type="project" value="UniProtKB-UniRule"/>
</dbReference>
<dbReference type="InterPro" id="IPR000713">
    <property type="entry name" value="Mur_ligase_N"/>
</dbReference>
<dbReference type="InterPro" id="IPR005863">
    <property type="entry name" value="UDP-N-AcMur_synth"/>
</dbReference>
<evidence type="ECO:0000313" key="16">
    <source>
        <dbReference type="Proteomes" id="UP000009145"/>
    </source>
</evidence>
<dbReference type="Gene3D" id="3.40.1390.10">
    <property type="entry name" value="MurE/MurF, N-terminal domain"/>
    <property type="match status" value="1"/>
</dbReference>
<dbReference type="Gene3D" id="3.90.190.20">
    <property type="entry name" value="Mur ligase, C-terminal domain"/>
    <property type="match status" value="1"/>
</dbReference>
<dbReference type="GO" id="GO:0009252">
    <property type="term" value="P:peptidoglycan biosynthetic process"/>
    <property type="evidence" value="ECO:0007669"/>
    <property type="project" value="UniProtKB-UniRule"/>
</dbReference>
<feature type="domain" description="Mur ligase C-terminal" evidence="13">
    <location>
        <begin position="315"/>
        <end position="434"/>
    </location>
</feature>
<proteinExistence type="inferred from homology"/>
<dbReference type="eggNOG" id="COG0770">
    <property type="taxonomic scope" value="Bacteria"/>
</dbReference>
<dbReference type="GO" id="GO:0008766">
    <property type="term" value="F:UDP-N-acetylmuramoylalanyl-D-glutamyl-2,6-diaminopimelate-D-alanyl-D-alanine ligase activity"/>
    <property type="evidence" value="ECO:0007669"/>
    <property type="project" value="RHEA"/>
</dbReference>
<dbReference type="Proteomes" id="UP000009145">
    <property type="component" value="Chromosome"/>
</dbReference>
<dbReference type="KEGG" id="mec:Q7C_873"/>
<dbReference type="Gene3D" id="3.40.1190.10">
    <property type="entry name" value="Mur-like, catalytic domain"/>
    <property type="match status" value="1"/>
</dbReference>
<evidence type="ECO:0000256" key="5">
    <source>
        <dbReference type="ARBA" id="ARBA00022840"/>
    </source>
</evidence>
<dbReference type="InterPro" id="IPR035911">
    <property type="entry name" value="MurE/MurF_N"/>
</dbReference>
<dbReference type="NCBIfam" id="TIGR01143">
    <property type="entry name" value="murF"/>
    <property type="match status" value="1"/>
</dbReference>
<dbReference type="Pfam" id="PF08245">
    <property type="entry name" value="Mur_ligase_M"/>
    <property type="match status" value="1"/>
</dbReference>
<evidence type="ECO:0000256" key="1">
    <source>
        <dbReference type="ARBA" id="ARBA00022490"/>
    </source>
</evidence>
<keyword evidence="6 10" id="KW-0133">Cell shape</keyword>
<keyword evidence="5 10" id="KW-0067">ATP-binding</keyword>
<keyword evidence="7 10" id="KW-0573">Peptidoglycan synthesis</keyword>
<dbReference type="HOGENOM" id="CLU_031507_4_0_6"/>
<dbReference type="InterPro" id="IPR013221">
    <property type="entry name" value="Mur_ligase_cen"/>
</dbReference>
<comment type="similarity">
    <text evidence="10">Belongs to the MurCDEF family. MurF subfamily.</text>
</comment>
<keyword evidence="1 10" id="KW-0963">Cytoplasm</keyword>
<keyword evidence="16" id="KW-1185">Reference proteome</keyword>
<dbReference type="STRING" id="754477.Q7C_873"/>
<evidence type="ECO:0000313" key="15">
    <source>
        <dbReference type="EMBL" id="AFJ02042.1"/>
    </source>
</evidence>
<comment type="pathway">
    <text evidence="10 11">Cell wall biogenesis; peptidoglycan biosynthesis.</text>
</comment>
<keyword evidence="2 10" id="KW-0436">Ligase</keyword>
<evidence type="ECO:0000259" key="12">
    <source>
        <dbReference type="Pfam" id="PF01225"/>
    </source>
</evidence>